<comment type="subcellular location">
    <subcellularLocation>
        <location evidence="1">Membrane</location>
        <topology evidence="1">Single-pass membrane protein</topology>
    </subcellularLocation>
</comment>
<evidence type="ECO:0000256" key="4">
    <source>
        <dbReference type="ARBA" id="ARBA00023136"/>
    </source>
</evidence>
<dbReference type="EMBL" id="QTJV01000003">
    <property type="protein sequence ID" value="RFM34933.1"/>
    <property type="molecule type" value="Genomic_DNA"/>
</dbReference>
<accession>A0A3E1P402</accession>
<dbReference type="Pfam" id="PF26002">
    <property type="entry name" value="Beta-barrel_AprE"/>
    <property type="match status" value="1"/>
</dbReference>
<feature type="domain" description="AprE-like beta-barrel" evidence="6">
    <location>
        <begin position="350"/>
        <end position="431"/>
    </location>
</feature>
<name>A0A3E1P402_9BACT</name>
<dbReference type="PANTHER" id="PTHR30386:SF26">
    <property type="entry name" value="TRANSPORT PROTEIN COMB"/>
    <property type="match status" value="1"/>
</dbReference>
<comment type="caution">
    <text evidence="7">The sequence shown here is derived from an EMBL/GenBank/DDBJ whole genome shotgun (WGS) entry which is preliminary data.</text>
</comment>
<dbReference type="AlphaFoldDB" id="A0A3E1P402"/>
<dbReference type="InterPro" id="IPR050739">
    <property type="entry name" value="MFP"/>
</dbReference>
<keyword evidence="2 5" id="KW-0812">Transmembrane</keyword>
<dbReference type="GO" id="GO:0016020">
    <property type="term" value="C:membrane"/>
    <property type="evidence" value="ECO:0007669"/>
    <property type="project" value="UniProtKB-SubCell"/>
</dbReference>
<dbReference type="Gene3D" id="2.40.30.170">
    <property type="match status" value="1"/>
</dbReference>
<evidence type="ECO:0000259" key="6">
    <source>
        <dbReference type="Pfam" id="PF26002"/>
    </source>
</evidence>
<keyword evidence="4 5" id="KW-0472">Membrane</keyword>
<dbReference type="PRINTS" id="PR01490">
    <property type="entry name" value="RTXTOXIND"/>
</dbReference>
<keyword evidence="3 5" id="KW-1133">Transmembrane helix</keyword>
<evidence type="ECO:0000256" key="5">
    <source>
        <dbReference type="SAM" id="Phobius"/>
    </source>
</evidence>
<protein>
    <submittedName>
        <fullName evidence="7">HlyD family efflux transporter periplasmic adaptor subunit</fullName>
    </submittedName>
</protein>
<dbReference type="Proteomes" id="UP000261174">
    <property type="component" value="Unassembled WGS sequence"/>
</dbReference>
<keyword evidence="8" id="KW-1185">Reference proteome</keyword>
<evidence type="ECO:0000313" key="7">
    <source>
        <dbReference type="EMBL" id="RFM34933.1"/>
    </source>
</evidence>
<evidence type="ECO:0000256" key="1">
    <source>
        <dbReference type="ARBA" id="ARBA00004167"/>
    </source>
</evidence>
<dbReference type="PANTHER" id="PTHR30386">
    <property type="entry name" value="MEMBRANE FUSION SUBUNIT OF EMRAB-TOLC MULTIDRUG EFFLUX PUMP"/>
    <property type="match status" value="1"/>
</dbReference>
<gene>
    <name evidence="7" type="ORF">DXN04_11965</name>
</gene>
<feature type="transmembrane region" description="Helical" evidence="5">
    <location>
        <begin position="51"/>
        <end position="70"/>
    </location>
</feature>
<dbReference type="InterPro" id="IPR058982">
    <property type="entry name" value="Beta-barrel_AprE"/>
</dbReference>
<evidence type="ECO:0000313" key="8">
    <source>
        <dbReference type="Proteomes" id="UP000261174"/>
    </source>
</evidence>
<evidence type="ECO:0000256" key="3">
    <source>
        <dbReference type="ARBA" id="ARBA00022989"/>
    </source>
</evidence>
<organism evidence="7 8">
    <name type="scientific">Chitinophaga silvisoli</name>
    <dbReference type="NCBI Taxonomy" id="2291814"/>
    <lineage>
        <taxon>Bacteria</taxon>
        <taxon>Pseudomonadati</taxon>
        <taxon>Bacteroidota</taxon>
        <taxon>Chitinophagia</taxon>
        <taxon>Chitinophagales</taxon>
        <taxon>Chitinophagaceae</taxon>
        <taxon>Chitinophaga</taxon>
    </lineage>
</organism>
<sequence>MSEKDAFKIYSMPIDHLNGEALKQVRSKNFQNRSEATQEIISQKSGFVERWALLIFLSVLLVLTGATWFVHYPDIIQTRGTLSADNGPKEIIPLQTGRLTRLFVKNGQQLKQGEMIGWIESSARTEEIIQLSALLDSSTNLLAAGKSENLSQLFIRPFRNLGKLQASYQTYINSLQEFNDYLVNGFYLRRKQMLLTDLASIKLIKESLDKQKQLIEQDIALAEKSYRMKQQLFNEKVISAEEYREEESKMVNKQIAVPQINTNLLNTQNQERDKLKDLEQLEHDVIQQKTTFEQALQTLKSNVDDWMHEYTLRAPLDGTINFVMRVQQNQFIQQGKLLGYVNPPDSKFYAEIYLPQQNLGKVDTGMQVQLRFDAYPYQETGFVRGKLAYISKTTSDSGYWAAVRLDNGLETNLRHTLQYKAGLKADALVITSDMRLLTRLYYNLVKVTTPGK</sequence>
<proteinExistence type="predicted"/>
<reference evidence="7 8" key="1">
    <citation type="submission" date="2018-08" db="EMBL/GenBank/DDBJ databases">
        <title>Chitinophaga sp. K20C18050901, a novel bacterium isolated from forest soil.</title>
        <authorList>
            <person name="Wang C."/>
        </authorList>
    </citation>
    <scope>NUCLEOTIDE SEQUENCE [LARGE SCALE GENOMIC DNA]</scope>
    <source>
        <strain evidence="7 8">K20C18050901</strain>
    </source>
</reference>
<evidence type="ECO:0000256" key="2">
    <source>
        <dbReference type="ARBA" id="ARBA00022692"/>
    </source>
</evidence>